<evidence type="ECO:0000313" key="2">
    <source>
        <dbReference type="EMBL" id="EFM10351.1"/>
    </source>
</evidence>
<feature type="compositionally biased region" description="Basic and acidic residues" evidence="1">
    <location>
        <begin position="16"/>
        <end position="30"/>
    </location>
</feature>
<dbReference type="STRING" id="717606.PaecuDRAFT_2787"/>
<protein>
    <submittedName>
        <fullName evidence="2">Uncharacterized protein</fullName>
    </submittedName>
</protein>
<keyword evidence="3" id="KW-1185">Reference proteome</keyword>
<proteinExistence type="predicted"/>
<dbReference type="AlphaFoldDB" id="E0IB60"/>
<organism evidence="2 3">
    <name type="scientific">Paenibacillus curdlanolyticus YK9</name>
    <dbReference type="NCBI Taxonomy" id="717606"/>
    <lineage>
        <taxon>Bacteria</taxon>
        <taxon>Bacillati</taxon>
        <taxon>Bacillota</taxon>
        <taxon>Bacilli</taxon>
        <taxon>Bacillales</taxon>
        <taxon>Paenibacillaceae</taxon>
        <taxon>Paenibacillus</taxon>
    </lineage>
</organism>
<reference evidence="2 3" key="1">
    <citation type="submission" date="2010-07" db="EMBL/GenBank/DDBJ databases">
        <title>The draft genome of Paenibacillus curdlanolyticus YK9.</title>
        <authorList>
            <consortium name="US DOE Joint Genome Institute (JGI-PGF)"/>
            <person name="Lucas S."/>
            <person name="Copeland A."/>
            <person name="Lapidus A."/>
            <person name="Cheng J.-F."/>
            <person name="Bruce D."/>
            <person name="Goodwin L."/>
            <person name="Pitluck S."/>
            <person name="Land M.L."/>
            <person name="Hauser L."/>
            <person name="Chang Y.-J."/>
            <person name="Jeffries C."/>
            <person name="Anderson I.J."/>
            <person name="Johnson E."/>
            <person name="Loganathan U."/>
            <person name="Mulhopadhyay B."/>
            <person name="Kyrpides N."/>
            <person name="Woyke T.J."/>
        </authorList>
    </citation>
    <scope>NUCLEOTIDE SEQUENCE [LARGE SCALE GENOMIC DNA]</scope>
    <source>
        <strain evidence="2 3">YK9</strain>
    </source>
</reference>
<gene>
    <name evidence="2" type="ORF">PaecuDRAFT_2787</name>
</gene>
<dbReference type="RefSeq" id="WP_006038777.1">
    <property type="nucleotide sequence ID" value="NZ_AEDD01000007.1"/>
</dbReference>
<accession>E0IB60</accession>
<dbReference type="Proteomes" id="UP000005387">
    <property type="component" value="Unassembled WGS sequence"/>
</dbReference>
<feature type="region of interest" description="Disordered" evidence="1">
    <location>
        <begin position="14"/>
        <end position="33"/>
    </location>
</feature>
<evidence type="ECO:0000256" key="1">
    <source>
        <dbReference type="SAM" id="MobiDB-lite"/>
    </source>
</evidence>
<name>E0IB60_9BACL</name>
<evidence type="ECO:0000313" key="3">
    <source>
        <dbReference type="Proteomes" id="UP000005387"/>
    </source>
</evidence>
<sequence length="62" mass="6595">MGLLYDLIACQSGADEQDRTASEGNGRGEGESLQQAVEALLAYHQETRELLEAGRNGKGLSS</sequence>
<dbReference type="EMBL" id="AEDD01000007">
    <property type="protein sequence ID" value="EFM10351.1"/>
    <property type="molecule type" value="Genomic_DNA"/>
</dbReference>